<accession>A0ABV9AH55</accession>
<evidence type="ECO:0000256" key="1">
    <source>
        <dbReference type="ARBA" id="ARBA00006484"/>
    </source>
</evidence>
<gene>
    <name evidence="3" type="ORF">ACFPIH_06660</name>
</gene>
<dbReference type="PANTHER" id="PTHR43639:SF1">
    <property type="entry name" value="SHORT-CHAIN DEHYDROGENASE_REDUCTASE FAMILY PROTEIN"/>
    <property type="match status" value="1"/>
</dbReference>
<proteinExistence type="inferred from homology"/>
<comment type="caution">
    <text evidence="3">The sequence shown here is derived from an EMBL/GenBank/DDBJ whole genome shotgun (WGS) entry which is preliminary data.</text>
</comment>
<reference evidence="4" key="1">
    <citation type="journal article" date="2019" name="Int. J. Syst. Evol. Microbiol.">
        <title>The Global Catalogue of Microorganisms (GCM) 10K type strain sequencing project: providing services to taxonomists for standard genome sequencing and annotation.</title>
        <authorList>
            <consortium name="The Broad Institute Genomics Platform"/>
            <consortium name="The Broad Institute Genome Sequencing Center for Infectious Disease"/>
            <person name="Wu L."/>
            <person name="Ma J."/>
        </authorList>
    </citation>
    <scope>NUCLEOTIDE SEQUENCE [LARGE SCALE GENOMIC DNA]</scope>
    <source>
        <strain evidence="4">CGMCC 4.7177</strain>
    </source>
</reference>
<keyword evidence="2 3" id="KW-0560">Oxidoreductase</keyword>
<dbReference type="EMBL" id="JBHSFK010000003">
    <property type="protein sequence ID" value="MFC4499207.1"/>
    <property type="molecule type" value="Genomic_DNA"/>
</dbReference>
<sequence length="260" mass="26379">MDAGERGEFAGKAALVTGASSGIGAETARLLAERGAAVVVNYRANKDGALEVVAGITRAGGRAVALQADVTDHEEVLRMAAQAKEEVGGIDILVANAAGVDGRTARPGPLLKTPPETALHVVDAQLRAFLNPVHALVPAMIERGGGGAVVAVGASLSKRSPEGFASLSMSKSALEAAVKTLAREAGPAGVRVNMVAPGLILSALAENMPEKVKAANAERTAVKRNGLPRDVAESVVFLASERSSYLAGAYLLVDGGTAMI</sequence>
<dbReference type="RefSeq" id="WP_381182193.1">
    <property type="nucleotide sequence ID" value="NZ_JBHSFK010000003.1"/>
</dbReference>
<dbReference type="GO" id="GO:0016491">
    <property type="term" value="F:oxidoreductase activity"/>
    <property type="evidence" value="ECO:0007669"/>
    <property type="project" value="UniProtKB-KW"/>
</dbReference>
<evidence type="ECO:0000256" key="2">
    <source>
        <dbReference type="ARBA" id="ARBA00023002"/>
    </source>
</evidence>
<dbReference type="InterPro" id="IPR036291">
    <property type="entry name" value="NAD(P)-bd_dom_sf"/>
</dbReference>
<comment type="similarity">
    <text evidence="1">Belongs to the short-chain dehydrogenases/reductases (SDR) family.</text>
</comment>
<dbReference type="Proteomes" id="UP001595839">
    <property type="component" value="Unassembled WGS sequence"/>
</dbReference>
<dbReference type="Pfam" id="PF13561">
    <property type="entry name" value="adh_short_C2"/>
    <property type="match status" value="1"/>
</dbReference>
<organism evidence="3 4">
    <name type="scientific">Streptomyces vulcanius</name>
    <dbReference type="NCBI Taxonomy" id="1441876"/>
    <lineage>
        <taxon>Bacteria</taxon>
        <taxon>Bacillati</taxon>
        <taxon>Actinomycetota</taxon>
        <taxon>Actinomycetes</taxon>
        <taxon>Kitasatosporales</taxon>
        <taxon>Streptomycetaceae</taxon>
        <taxon>Streptomyces</taxon>
    </lineage>
</organism>
<evidence type="ECO:0000313" key="3">
    <source>
        <dbReference type="EMBL" id="MFC4499207.1"/>
    </source>
</evidence>
<dbReference type="InterPro" id="IPR002347">
    <property type="entry name" value="SDR_fam"/>
</dbReference>
<dbReference type="PRINTS" id="PR00081">
    <property type="entry name" value="GDHRDH"/>
</dbReference>
<dbReference type="Gene3D" id="3.40.50.720">
    <property type="entry name" value="NAD(P)-binding Rossmann-like Domain"/>
    <property type="match status" value="1"/>
</dbReference>
<dbReference type="EC" id="1.1.1.-" evidence="3"/>
<evidence type="ECO:0000313" key="4">
    <source>
        <dbReference type="Proteomes" id="UP001595839"/>
    </source>
</evidence>
<protein>
    <submittedName>
        <fullName evidence="3">SDR family NAD(P)-dependent oxidoreductase</fullName>
        <ecNumber evidence="3">1.1.1.-</ecNumber>
    </submittedName>
</protein>
<dbReference type="SUPFAM" id="SSF51735">
    <property type="entry name" value="NAD(P)-binding Rossmann-fold domains"/>
    <property type="match status" value="1"/>
</dbReference>
<dbReference type="PANTHER" id="PTHR43639">
    <property type="entry name" value="OXIDOREDUCTASE, SHORT-CHAIN DEHYDROGENASE/REDUCTASE FAMILY (AFU_ORTHOLOGUE AFUA_5G02870)"/>
    <property type="match status" value="1"/>
</dbReference>
<keyword evidence="4" id="KW-1185">Reference proteome</keyword>
<name>A0ABV9AH55_9ACTN</name>